<comment type="caution">
    <text evidence="8">The sequence shown here is derived from an EMBL/GenBank/DDBJ whole genome shotgun (WGS) entry which is preliminary data.</text>
</comment>
<evidence type="ECO:0000256" key="5">
    <source>
        <dbReference type="RuleBase" id="RU361196"/>
    </source>
</evidence>
<dbReference type="AlphaFoldDB" id="A0A537LMB5"/>
<feature type="binding site" evidence="4">
    <location>
        <position position="308"/>
    </location>
    <ligand>
        <name>substrate</name>
    </ligand>
</feature>
<feature type="binding site" evidence="4">
    <location>
        <position position="495"/>
    </location>
    <ligand>
        <name>substrate</name>
    </ligand>
</feature>
<feature type="domain" description="1,4-alpha-glucan branching enzyme C-terminal" evidence="7">
    <location>
        <begin position="455"/>
        <end position="557"/>
    </location>
</feature>
<evidence type="ECO:0000256" key="1">
    <source>
        <dbReference type="ARBA" id="ARBA00006821"/>
    </source>
</evidence>
<dbReference type="InterPro" id="IPR037090">
    <property type="entry name" value="57_glycoside_trans_central"/>
</dbReference>
<evidence type="ECO:0000259" key="6">
    <source>
        <dbReference type="Pfam" id="PF03065"/>
    </source>
</evidence>
<feature type="binding site" evidence="4">
    <location>
        <position position="291"/>
    </location>
    <ligand>
        <name>substrate</name>
    </ligand>
</feature>
<dbReference type="Proteomes" id="UP000318661">
    <property type="component" value="Unassembled WGS sequence"/>
</dbReference>
<dbReference type="InterPro" id="IPR011330">
    <property type="entry name" value="Glyco_hydro/deAcase_b/a-brl"/>
</dbReference>
<dbReference type="PANTHER" id="PTHR41695">
    <property type="entry name" value="1,4-ALPHA-GLUCAN BRANCHING ENZYME RV3031-RELATED"/>
    <property type="match status" value="1"/>
</dbReference>
<dbReference type="InterPro" id="IPR015293">
    <property type="entry name" value="BE_C"/>
</dbReference>
<feature type="active site" description="Proton donor" evidence="3">
    <location>
        <position position="382"/>
    </location>
</feature>
<feature type="domain" description="Glycoside hydrolase family 57 N-terminal" evidence="6">
    <location>
        <begin position="10"/>
        <end position="309"/>
    </location>
</feature>
<feature type="binding site" evidence="4">
    <location>
        <position position="434"/>
    </location>
    <ligand>
        <name>substrate</name>
    </ligand>
</feature>
<feature type="active site" description="Nucleophile" evidence="3">
    <location>
        <position position="192"/>
    </location>
</feature>
<accession>A0A537LMB5</accession>
<dbReference type="GO" id="GO:0003844">
    <property type="term" value="F:1,4-alpha-glucan branching enzyme activity"/>
    <property type="evidence" value="ECO:0007669"/>
    <property type="project" value="InterPro"/>
</dbReference>
<dbReference type="GO" id="GO:0030979">
    <property type="term" value="P:alpha-glucan biosynthetic process"/>
    <property type="evidence" value="ECO:0007669"/>
    <property type="project" value="InterPro"/>
</dbReference>
<dbReference type="InterPro" id="IPR040042">
    <property type="entry name" value="Branching_enz_MT3115-like"/>
</dbReference>
<evidence type="ECO:0000313" key="9">
    <source>
        <dbReference type="Proteomes" id="UP000318661"/>
    </source>
</evidence>
<dbReference type="Gene3D" id="1.20.1430.10">
    <property type="entry name" value="Families 57/38 glycoside transferase, middle domain"/>
    <property type="match status" value="1"/>
</dbReference>
<evidence type="ECO:0000256" key="4">
    <source>
        <dbReference type="PIRSR" id="PIRSR640042-2"/>
    </source>
</evidence>
<evidence type="ECO:0000256" key="2">
    <source>
        <dbReference type="ARBA" id="ARBA00023277"/>
    </source>
</evidence>
<dbReference type="SUPFAM" id="SSF88688">
    <property type="entry name" value="Families 57/38 glycoside transferase middle domain"/>
    <property type="match status" value="1"/>
</dbReference>
<comment type="similarity">
    <text evidence="1 5">Belongs to the glycosyl hydrolase 57 family.</text>
</comment>
<dbReference type="SUPFAM" id="SSF88713">
    <property type="entry name" value="Glycoside hydrolase/deacetylase"/>
    <property type="match status" value="1"/>
</dbReference>
<organism evidence="8 9">
    <name type="scientific">Candidatus Segetimicrobium genomatis</name>
    <dbReference type="NCBI Taxonomy" id="2569760"/>
    <lineage>
        <taxon>Bacteria</taxon>
        <taxon>Bacillati</taxon>
        <taxon>Candidatus Sysuimicrobiota</taxon>
        <taxon>Candidatus Sysuimicrobiia</taxon>
        <taxon>Candidatus Sysuimicrobiales</taxon>
        <taxon>Candidatus Segetimicrobiaceae</taxon>
        <taxon>Candidatus Segetimicrobium</taxon>
    </lineage>
</organism>
<name>A0A537LMB5_9BACT</name>
<dbReference type="GO" id="GO:0005576">
    <property type="term" value="C:extracellular region"/>
    <property type="evidence" value="ECO:0007669"/>
    <property type="project" value="TreeGrafter"/>
</dbReference>
<dbReference type="EMBL" id="VBAJ01000067">
    <property type="protein sequence ID" value="TMJ09151.1"/>
    <property type="molecule type" value="Genomic_DNA"/>
</dbReference>
<dbReference type="PANTHER" id="PTHR41695:SF1">
    <property type="entry name" value="1,4-ALPHA-GLUCAN BRANCHING ENZYME TK1436"/>
    <property type="match status" value="1"/>
</dbReference>
<gene>
    <name evidence="8" type="ORF">E6G99_03130</name>
</gene>
<evidence type="ECO:0000256" key="3">
    <source>
        <dbReference type="PIRSR" id="PIRSR640042-1"/>
    </source>
</evidence>
<dbReference type="InterPro" id="IPR004300">
    <property type="entry name" value="Glyco_hydro_57_N"/>
</dbReference>
<dbReference type="Pfam" id="PF03065">
    <property type="entry name" value="Glyco_hydro_57"/>
    <property type="match status" value="1"/>
</dbReference>
<evidence type="ECO:0000259" key="7">
    <source>
        <dbReference type="Pfam" id="PF09210"/>
    </source>
</evidence>
<sequence>MAADGVGSFALVLHTHLPFVLGHGRWPHGSDWLMEVAAGCYLPLLDTIGEAAASGVSPRITIDVSPVLAGQLAAPAFRSEFEEYLRARISSARENRQEFAAANQPELAHLAEGWEGFYRDRLQQFERLNGDLVGALRALADQGHVTLITCAATHGYLPLLSREESIALQLRVAVAAHRRHFGRAPDGIWLPECAYRPRYEWTPPVGPHKGGGRVRRRGIEEFMADAGLKFFITDVHLMRGGSPLSAYRDYYPALQQLSGPQPPSYRPDRTPYRPYLVASRGGHGTATAFVRDPDSTLQVWSRDRGYPGDGSYLEFHKKHFPGGLRYWRVTDAKVDLGGKQLYEPARAQERVQAHAGHFVDLLRGVLTANPEGPHAVVCSPYDTELFGHWWFEGPRWLAEVFARLPQARIAPVDCVTYLETYPPDTTITLLEGSWGEGGDHRVWLNPHTEWTWERIYAAEDEFWTLARQAGTYATEPARRVASQLARELLLMQASDWQFLITTWAARDYAEARIAEHHATFTRLAQALRRLLAGGAMPPAEEEFLAACEAQDFLFPDILSHVAEACRVPAA</sequence>
<proteinExistence type="inferred from homology"/>
<dbReference type="InterPro" id="IPR027291">
    <property type="entry name" value="Glyco_hydro_38_N_sf"/>
</dbReference>
<protein>
    <submittedName>
        <fullName evidence="8">DUF1957 domain-containing protein</fullName>
    </submittedName>
</protein>
<evidence type="ECO:0000313" key="8">
    <source>
        <dbReference type="EMBL" id="TMJ09151.1"/>
    </source>
</evidence>
<dbReference type="Pfam" id="PF09210">
    <property type="entry name" value="BE_C"/>
    <property type="match status" value="1"/>
</dbReference>
<dbReference type="InterPro" id="IPR028995">
    <property type="entry name" value="Glyco_hydro_57/38_cen_sf"/>
</dbReference>
<dbReference type="Gene3D" id="3.20.110.10">
    <property type="entry name" value="Glycoside hydrolase 38, N terminal domain"/>
    <property type="match status" value="1"/>
</dbReference>
<reference evidence="8 9" key="1">
    <citation type="journal article" date="2019" name="Nat. Microbiol.">
        <title>Mediterranean grassland soil C-N compound turnover is dependent on rainfall and depth, and is mediated by genomically divergent microorganisms.</title>
        <authorList>
            <person name="Diamond S."/>
            <person name="Andeer P.F."/>
            <person name="Li Z."/>
            <person name="Crits-Christoph A."/>
            <person name="Burstein D."/>
            <person name="Anantharaman K."/>
            <person name="Lane K.R."/>
            <person name="Thomas B.C."/>
            <person name="Pan C."/>
            <person name="Northen T.R."/>
            <person name="Banfield J.F."/>
        </authorList>
    </citation>
    <scope>NUCLEOTIDE SEQUENCE [LARGE SCALE GENOMIC DNA]</scope>
    <source>
        <strain evidence="8">NP_2</strain>
    </source>
</reference>
<keyword evidence="2 5" id="KW-0119">Carbohydrate metabolism</keyword>